<proteinExistence type="predicted"/>
<accession>A0A067MDE3</accession>
<feature type="region of interest" description="Disordered" evidence="1">
    <location>
        <begin position="78"/>
        <end position="170"/>
    </location>
</feature>
<gene>
    <name evidence="2" type="ORF">BOTBODRAFT_58400</name>
</gene>
<feature type="compositionally biased region" description="Low complexity" evidence="1">
    <location>
        <begin position="130"/>
        <end position="144"/>
    </location>
</feature>
<protein>
    <submittedName>
        <fullName evidence="2">Uncharacterized protein</fullName>
    </submittedName>
</protein>
<keyword evidence="3" id="KW-1185">Reference proteome</keyword>
<reference evidence="3" key="1">
    <citation type="journal article" date="2014" name="Proc. Natl. Acad. Sci. U.S.A.">
        <title>Extensive sampling of basidiomycete genomes demonstrates inadequacy of the white-rot/brown-rot paradigm for wood decay fungi.</title>
        <authorList>
            <person name="Riley R."/>
            <person name="Salamov A.A."/>
            <person name="Brown D.W."/>
            <person name="Nagy L.G."/>
            <person name="Floudas D."/>
            <person name="Held B.W."/>
            <person name="Levasseur A."/>
            <person name="Lombard V."/>
            <person name="Morin E."/>
            <person name="Otillar R."/>
            <person name="Lindquist E.A."/>
            <person name="Sun H."/>
            <person name="LaButti K.M."/>
            <person name="Schmutz J."/>
            <person name="Jabbour D."/>
            <person name="Luo H."/>
            <person name="Baker S.E."/>
            <person name="Pisabarro A.G."/>
            <person name="Walton J.D."/>
            <person name="Blanchette R.A."/>
            <person name="Henrissat B."/>
            <person name="Martin F."/>
            <person name="Cullen D."/>
            <person name="Hibbett D.S."/>
            <person name="Grigoriev I.V."/>
        </authorList>
    </citation>
    <scope>NUCLEOTIDE SEQUENCE [LARGE SCALE GENOMIC DNA]</scope>
    <source>
        <strain evidence="3">FD-172 SS1</strain>
    </source>
</reference>
<evidence type="ECO:0000313" key="2">
    <source>
        <dbReference type="EMBL" id="KDQ09862.1"/>
    </source>
</evidence>
<dbReference type="HOGENOM" id="CLU_1570380_0_0_1"/>
<evidence type="ECO:0000313" key="3">
    <source>
        <dbReference type="Proteomes" id="UP000027195"/>
    </source>
</evidence>
<dbReference type="Proteomes" id="UP000027195">
    <property type="component" value="Unassembled WGS sequence"/>
</dbReference>
<dbReference type="EMBL" id="KL198073">
    <property type="protein sequence ID" value="KDQ09862.1"/>
    <property type="molecule type" value="Genomic_DNA"/>
</dbReference>
<name>A0A067MDE3_BOTB1</name>
<evidence type="ECO:0000256" key="1">
    <source>
        <dbReference type="SAM" id="MobiDB-lite"/>
    </source>
</evidence>
<dbReference type="AlphaFoldDB" id="A0A067MDE3"/>
<sequence length="170" mass="18648">MISIGERHRLQRANKYSRNFSITHPTLFSRPGLSRSCGRALITGDGGRKTAAPQLLAVFACVRVGRGGTPAFRHAVDERQGSNSEYLQAVAPRRRSLREPQPSSESASRRHHANDRSVPTPSRALSSAVRQASRLSRGSRSQGQDKWSPPQCMTERQAFRLGGPFAGVQS</sequence>
<organism evidence="2 3">
    <name type="scientific">Botryobasidium botryosum (strain FD-172 SS1)</name>
    <dbReference type="NCBI Taxonomy" id="930990"/>
    <lineage>
        <taxon>Eukaryota</taxon>
        <taxon>Fungi</taxon>
        <taxon>Dikarya</taxon>
        <taxon>Basidiomycota</taxon>
        <taxon>Agaricomycotina</taxon>
        <taxon>Agaricomycetes</taxon>
        <taxon>Cantharellales</taxon>
        <taxon>Botryobasidiaceae</taxon>
        <taxon>Botryobasidium</taxon>
    </lineage>
</organism>
<feature type="compositionally biased region" description="Polar residues" evidence="1">
    <location>
        <begin position="117"/>
        <end position="129"/>
    </location>
</feature>
<dbReference type="InParanoid" id="A0A067MDE3"/>